<dbReference type="Pfam" id="PF10551">
    <property type="entry name" value="MULE"/>
    <property type="match status" value="1"/>
</dbReference>
<feature type="region of interest" description="Disordered" evidence="1">
    <location>
        <begin position="1"/>
        <end position="171"/>
    </location>
</feature>
<proteinExistence type="predicted"/>
<feature type="region of interest" description="Disordered" evidence="1">
    <location>
        <begin position="270"/>
        <end position="296"/>
    </location>
</feature>
<dbReference type="Proteomes" id="UP000541610">
    <property type="component" value="Unassembled WGS sequence"/>
</dbReference>
<feature type="domain" description="MULE transposase" evidence="2">
    <location>
        <begin position="522"/>
        <end position="620"/>
    </location>
</feature>
<feature type="compositionally biased region" description="Basic residues" evidence="1">
    <location>
        <begin position="28"/>
        <end position="44"/>
    </location>
</feature>
<name>A0A7J6PAL5_PEROL</name>
<dbReference type="InterPro" id="IPR018289">
    <property type="entry name" value="MULE_transposase_dom"/>
</dbReference>
<evidence type="ECO:0000259" key="2">
    <source>
        <dbReference type="Pfam" id="PF10551"/>
    </source>
</evidence>
<accession>A0A7J6PAL5</accession>
<evidence type="ECO:0000313" key="3">
    <source>
        <dbReference type="EMBL" id="KAF4693214.1"/>
    </source>
</evidence>
<comment type="caution">
    <text evidence="3">The sequence shown here is derived from an EMBL/GenBank/DDBJ whole genome shotgun (WGS) entry which is preliminary data.</text>
</comment>
<feature type="region of interest" description="Disordered" evidence="1">
    <location>
        <begin position="217"/>
        <end position="236"/>
    </location>
</feature>
<reference evidence="3 4" key="1">
    <citation type="submission" date="2020-04" db="EMBL/GenBank/DDBJ databases">
        <title>Perkinsus olseni comparative genomics.</title>
        <authorList>
            <person name="Bogema D.R."/>
        </authorList>
    </citation>
    <scope>NUCLEOTIDE SEQUENCE [LARGE SCALE GENOMIC DNA]</scope>
    <source>
        <strain evidence="3">00978-12</strain>
    </source>
</reference>
<gene>
    <name evidence="3" type="ORF">FOZ60_011440</name>
</gene>
<dbReference type="EMBL" id="JABANP010000048">
    <property type="protein sequence ID" value="KAF4693214.1"/>
    <property type="molecule type" value="Genomic_DNA"/>
</dbReference>
<organism evidence="3 4">
    <name type="scientific">Perkinsus olseni</name>
    <name type="common">Perkinsus atlanticus</name>
    <dbReference type="NCBI Taxonomy" id="32597"/>
    <lineage>
        <taxon>Eukaryota</taxon>
        <taxon>Sar</taxon>
        <taxon>Alveolata</taxon>
        <taxon>Perkinsozoa</taxon>
        <taxon>Perkinsea</taxon>
        <taxon>Perkinsida</taxon>
        <taxon>Perkinsidae</taxon>
        <taxon>Perkinsus</taxon>
    </lineage>
</organism>
<evidence type="ECO:0000256" key="1">
    <source>
        <dbReference type="SAM" id="MobiDB-lite"/>
    </source>
</evidence>
<feature type="compositionally biased region" description="Polar residues" evidence="1">
    <location>
        <begin position="144"/>
        <end position="159"/>
    </location>
</feature>
<feature type="compositionally biased region" description="Basic and acidic residues" evidence="1">
    <location>
        <begin position="121"/>
        <end position="130"/>
    </location>
</feature>
<feature type="compositionally biased region" description="Polar residues" evidence="1">
    <location>
        <begin position="55"/>
        <end position="72"/>
    </location>
</feature>
<evidence type="ECO:0000313" key="4">
    <source>
        <dbReference type="Proteomes" id="UP000541610"/>
    </source>
</evidence>
<protein>
    <recommendedName>
        <fullName evidence="2">MULE transposase domain-containing protein</fullName>
    </recommendedName>
</protein>
<dbReference type="PANTHER" id="PTHR47718">
    <property type="entry name" value="OS01G0519700 PROTEIN"/>
    <property type="match status" value="1"/>
</dbReference>
<dbReference type="OrthoDB" id="119028at2759"/>
<feature type="compositionally biased region" description="Polar residues" evidence="1">
    <location>
        <begin position="97"/>
        <end position="107"/>
    </location>
</feature>
<dbReference type="AlphaFoldDB" id="A0A7J6PAL5"/>
<sequence length="938" mass="104423">MRTRTSTGTPIKLPSRYQQPDTDDKGKPVPKAKAKRRARPKPKAKCLPNTKRVRSTSSRSDPKGNSSANPTLSVDMEAFPYGPLSGLGLNSPPETRMYSSEESNGGLSTRPLPADIEDPIDDKFSDDSDARSGGTEIVVLPPIASSSSRQPPQNTNEIDQNPMIYNDMNEGFSGRRCGEMVAMDGSDQDEILKYLSSLTEEELEMLLDPEMLSMDVSRGGRPTRGESGSSTAEAARQDAGEILHDIARLLSQGRIPTNEVNELLLPPAGQDHAAADEDDSSAESVGEAGHGAVKRGRGDAIAWNREKVFDNEDDADAWLETHSYGLQRTNYTKKYGFKRYYYCRDCGKPANHREESTTSVMAGGNPVGHQIYLHYETTSSRVVMFSNDGTHVHDEDAKKRGLAEEVKEFIERKVGEGVVDLPTIWDKILRRINKGKIQQEDRPKDKRQVKNYLARVKKATNGGSMAITMSDLISMTEEHSQLPGDQEPDKAFVVHKRFVDGSFQAIYSTRRCVEASRKAVMMSTDATYKVNFHGFPVLTLAMVDYHNHTFPIALAICGNEKIDDYRELFLSMDVGAAKMGLPSHSPSFIMADGAPAITRAAGQVFPAAGRAMCWYHMKKNVETFMRGLKMEERDENIIMRDLSYVQLATSQKAFFEMFRLFAAQHEPRHPELLKYIRESWVQNPPYNTWWEGFAPRLPSTNNGLESMNNQLKIKTLREKLPLGTFPYLSAEQGGSGIQTFNGSPAVIVDDGYRDHSGFNTVDPHGETDTDIEDVDGSPTVAFNDGHMGPFGFQQGGSDLMSPLRAMSTNFIDIPPDDFSITKVDVTFTDPSPSVVNPSVFNTHHNQSTFRLTTTPKDVADFKKKMTLYRKTPSTPVREEVALVDDLNDANMSRTTEVQLEATTVREEDPEDQDPLQVIPPRNHADVNVLMDDYQEDLV</sequence>